<evidence type="ECO:0000256" key="1">
    <source>
        <dbReference type="SAM" id="Coils"/>
    </source>
</evidence>
<feature type="region of interest" description="Disordered" evidence="2">
    <location>
        <begin position="1754"/>
        <end position="1807"/>
    </location>
</feature>
<dbReference type="Gene3D" id="1.10.287.1490">
    <property type="match status" value="2"/>
</dbReference>
<evidence type="ECO:0000256" key="2">
    <source>
        <dbReference type="SAM" id="MobiDB-lite"/>
    </source>
</evidence>
<feature type="coiled-coil region" evidence="1">
    <location>
        <begin position="155"/>
        <end position="182"/>
    </location>
</feature>
<evidence type="ECO:0000313" key="3">
    <source>
        <dbReference type="EMBL" id="KAK8406455.1"/>
    </source>
</evidence>
<keyword evidence="1" id="KW-0175">Coiled coil</keyword>
<feature type="compositionally biased region" description="Polar residues" evidence="2">
    <location>
        <begin position="1754"/>
        <end position="1771"/>
    </location>
</feature>
<feature type="region of interest" description="Disordered" evidence="2">
    <location>
        <begin position="1"/>
        <end position="51"/>
    </location>
</feature>
<dbReference type="GO" id="GO:0072383">
    <property type="term" value="P:plus-end-directed vesicle transport along microtubule"/>
    <property type="evidence" value="ECO:0007669"/>
    <property type="project" value="TreeGrafter"/>
</dbReference>
<sequence length="1807" mass="201942">METIGQYIENKTDGDAGMKMGMPSGDPSGSEKREGKGEGEDTDNSKNSSSSMMLGLLDEFTKIYSDRLQRVEDTAMKKEGKEYLENKVSVLESWVRDLGEQNAVLVATVEELEREAAERVALLEDRLTKMAATTRQSCVSLRDHQIQVSSLVSDKISLEKETKELDDKIHALQRKNSRLLEENGGLHSDINSLIQVITHARGTGQWETDDLTFSFITPEQLFGPVLPTSRQSSPSLKESQHDFFHPLIEEPLKKDHSSAASSFSNLPDVEGSTYGGQSSEKALLILRLRADLQNLQSLHEDATTQLLERDKQIADLQSQLTEMKRMMAGRQMDSSSTTHILQELHDSKKHTSVETTRREEIIRSILLKKSSLKDELSKDSSSLVLKSHSFAGSHDETQLSENIEVLVSRLAEVEEECQQLKEQHKALQDSHSLCAPTISMLKEQLNRSHQGDLIPAKESKTPWETKCAETQTSEVLSNEISSEQLSRTSSGCYSNASQSSQVSKLENELEQKLDSSRRDGGEKGERMHYLTSQLTNLQLEVGRTHGQAEQLRRQVENKNELIQKLEMENSSMTRQLNDKSSTLERFQTELMKISTELDNKKKEASEQRLTISALQDALVSSKRSCDELRSRLSSDLLVESGARGEVLREENRALSRRLALLEESQAHTSHLHHWKVDLATKDREQLTRQLQEAERQRQDLVTSLQLLQGQVQSLEEDVAAATEGRAEAERKADEAWRKSLQLQERLSAQETSESVERLGRQLEETVAALTTAREETRIKTEQLRRAQLDMEQLNDALGYEKDLNVSLHDQVESLVKEVAAHEDKVEGLKKELRRQARDASQMEKKFSASEAQVEELRRQVSTLEGLLQEEQREMVALQDSFTQEAKLLKDTRAKLDQAKKDTARGEEKCAGLKTDLQDAKEKINRLDSRIREMEGEREAEVALVAERLTVAHEDSVRRLEESLVAYTRVHDQDHFQVEGLEESLAEVGSRLAEAEMQLKETQQERDALGRSLRQERVGREEDAKEHQRQVFRLAEENSLLKARLESVQEEMAVWQKQCEDLEQRQALTGAASTPTPNSTLLTQLARTQRQVEELKEAIREAGQEKRAAEEEKTHAHEQVLSLIRECNALEEQIHRLTKDKCRLEEQVSGREADLTMARDSTRALKEDLAIKTEHITHLENELCMLKKGLDTGEGGEAGRREASDVRRLLLDRDTQAKVTQLKLTTLQRSLQEKQSEVTGLEEQLQEARSDTVKKEAEVGQLKAQVAMFKAQLSHTHSPNTSHQVASDKMEALEERVSQMRGELAAKEEHLKQAREGEARETRRAESLQQEVARLTRGREDAIRQVMALETTLTETHEGMEASQSMRRLWETQMATIEKEVARLVCETNQLKECNAALHDQLSSSQGEVEALKDQLRVRDNQLEELQQARDLLASDAQVVVAAVRQWLHEQKMANTKLAGKLHQQNKQILLLNTEKQFLAERNTSLQRTNHDLTLQVHDLRARLGLPLTPNIPEKLGKVGGVLVGGLASPRVMSPTLGAPSRGLACPSTSHVQMPDCDVKFDDIMSTCSSEGSAAGSLVPGPDLPGAAQLDRLAQLADSLLAASRNISRASGFIWGHGAGKLTSATSLGDLTSVGGMDYRKFLGSKRTSASVGNLTALSPIDMKEKAAHSFSKVGSCLSPGSWSGRGDGILAAPVRERKGAHRIFGGHSIEEETEEEEMSRCEAVSLGSSCYSNATKNSPRSSFHLQKPFKAIQNNQSTQSACSPPQASWSDAATATHTTKTTTASQTAPSPPTSDENPRRLSRGTSA</sequence>
<feature type="coiled-coil region" evidence="1">
    <location>
        <begin position="811"/>
        <end position="936"/>
    </location>
</feature>
<feature type="coiled-coil region" evidence="1">
    <location>
        <begin position="548"/>
        <end position="617"/>
    </location>
</feature>
<reference evidence="3 4" key="1">
    <citation type="submission" date="2023-03" db="EMBL/GenBank/DDBJ databases">
        <title>High-quality genome of Scylla paramamosain provides insights in environmental adaptation.</title>
        <authorList>
            <person name="Zhang L."/>
        </authorList>
    </citation>
    <scope>NUCLEOTIDE SEQUENCE [LARGE SCALE GENOMIC DNA]</scope>
    <source>
        <strain evidence="3">LZ_2023a</strain>
        <tissue evidence="3">Muscle</tissue>
    </source>
</reference>
<feature type="compositionally biased region" description="Basic and acidic residues" evidence="2">
    <location>
        <begin position="505"/>
        <end position="525"/>
    </location>
</feature>
<proteinExistence type="predicted"/>
<feature type="region of interest" description="Disordered" evidence="2">
    <location>
        <begin position="998"/>
        <end position="1027"/>
    </location>
</feature>
<feature type="coiled-coil region" evidence="1">
    <location>
        <begin position="644"/>
        <end position="731"/>
    </location>
</feature>
<dbReference type="GO" id="GO:1901098">
    <property type="term" value="P:positive regulation of autophagosome maturation"/>
    <property type="evidence" value="ECO:0007669"/>
    <property type="project" value="TreeGrafter"/>
</dbReference>
<evidence type="ECO:0000313" key="4">
    <source>
        <dbReference type="Proteomes" id="UP001487740"/>
    </source>
</evidence>
<dbReference type="GO" id="GO:0005776">
    <property type="term" value="C:autophagosome"/>
    <property type="evidence" value="ECO:0007669"/>
    <property type="project" value="TreeGrafter"/>
</dbReference>
<dbReference type="GO" id="GO:0005770">
    <property type="term" value="C:late endosome"/>
    <property type="evidence" value="ECO:0007669"/>
    <property type="project" value="TreeGrafter"/>
</dbReference>
<protein>
    <submittedName>
        <fullName evidence="3">Uncharacterized protein</fullName>
    </submittedName>
</protein>
<feature type="coiled-coil region" evidence="1">
    <location>
        <begin position="1394"/>
        <end position="1431"/>
    </location>
</feature>
<dbReference type="EMBL" id="JARAKH010000002">
    <property type="protein sequence ID" value="KAK8406455.1"/>
    <property type="molecule type" value="Genomic_DNA"/>
</dbReference>
<keyword evidence="4" id="KW-1185">Reference proteome</keyword>
<dbReference type="GO" id="GO:0005764">
    <property type="term" value="C:lysosome"/>
    <property type="evidence" value="ECO:0007669"/>
    <property type="project" value="TreeGrafter"/>
</dbReference>
<accession>A0AAW0V6E5</accession>
<feature type="region of interest" description="Disordered" evidence="2">
    <location>
        <begin position="470"/>
        <end position="525"/>
    </location>
</feature>
<dbReference type="PANTHER" id="PTHR46753">
    <property type="entry name" value="FYVE AND COILED-COIL DOMAIN-CONTAINING PROTEIN 1"/>
    <property type="match status" value="1"/>
</dbReference>
<feature type="compositionally biased region" description="Basic and acidic residues" evidence="2">
    <location>
        <begin position="29"/>
        <end position="39"/>
    </location>
</feature>
<feature type="coiled-coil region" evidence="1">
    <location>
        <begin position="396"/>
        <end position="430"/>
    </location>
</feature>
<comment type="caution">
    <text evidence="3">The sequence shown here is derived from an EMBL/GenBank/DDBJ whole genome shotgun (WGS) entry which is preliminary data.</text>
</comment>
<feature type="compositionally biased region" description="Low complexity" evidence="2">
    <location>
        <begin position="1772"/>
        <end position="1788"/>
    </location>
</feature>
<dbReference type="PANTHER" id="PTHR46753:SF2">
    <property type="entry name" value="FYVE AND COILED-COIL DOMAIN-CONTAINING PROTEIN 1"/>
    <property type="match status" value="1"/>
</dbReference>
<organism evidence="3 4">
    <name type="scientific">Scylla paramamosain</name>
    <name type="common">Mud crab</name>
    <dbReference type="NCBI Taxonomy" id="85552"/>
    <lineage>
        <taxon>Eukaryota</taxon>
        <taxon>Metazoa</taxon>
        <taxon>Ecdysozoa</taxon>
        <taxon>Arthropoda</taxon>
        <taxon>Crustacea</taxon>
        <taxon>Multicrustacea</taxon>
        <taxon>Malacostraca</taxon>
        <taxon>Eumalacostraca</taxon>
        <taxon>Eucarida</taxon>
        <taxon>Decapoda</taxon>
        <taxon>Pleocyemata</taxon>
        <taxon>Brachyura</taxon>
        <taxon>Eubrachyura</taxon>
        <taxon>Portunoidea</taxon>
        <taxon>Portunidae</taxon>
        <taxon>Portuninae</taxon>
        <taxon>Scylla</taxon>
    </lineage>
</organism>
<name>A0AAW0V6E5_SCYPA</name>
<feature type="compositionally biased region" description="Polar residues" evidence="2">
    <location>
        <begin position="470"/>
        <end position="504"/>
    </location>
</feature>
<gene>
    <name evidence="3" type="ORF">O3P69_007250</name>
</gene>
<feature type="coiled-coil region" evidence="1">
    <location>
        <begin position="1223"/>
        <end position="1344"/>
    </location>
</feature>
<dbReference type="Proteomes" id="UP001487740">
    <property type="component" value="Unassembled WGS sequence"/>
</dbReference>